<reference evidence="2 3" key="1">
    <citation type="journal article" date="2016" name="Nat. Commun.">
        <title>Thousands of microbial genomes shed light on interconnected biogeochemical processes in an aquifer system.</title>
        <authorList>
            <person name="Anantharaman K."/>
            <person name="Brown C.T."/>
            <person name="Hug L.A."/>
            <person name="Sharon I."/>
            <person name="Castelle C.J."/>
            <person name="Probst A.J."/>
            <person name="Thomas B.C."/>
            <person name="Singh A."/>
            <person name="Wilkins M.J."/>
            <person name="Karaoz U."/>
            <person name="Brodie E.L."/>
            <person name="Williams K.H."/>
            <person name="Hubbard S.S."/>
            <person name="Banfield J.F."/>
        </authorList>
    </citation>
    <scope>NUCLEOTIDE SEQUENCE [LARGE SCALE GENOMIC DNA]</scope>
</reference>
<dbReference type="Proteomes" id="UP000178894">
    <property type="component" value="Unassembled WGS sequence"/>
</dbReference>
<dbReference type="EMBL" id="MFIQ01000009">
    <property type="protein sequence ID" value="OGF93685.1"/>
    <property type="molecule type" value="Genomic_DNA"/>
</dbReference>
<sequence length="126" mass="15373">MEKRRLIVGKKRKNKMAYVLSEKGKKFADNIKLKFEMAKARSWDGQWRVLIFDIPEKVRGRRDFLRKELQEFGFFQLQKSVWVYPYHLPKDFFDLWEGFTFGKELILIESGRIENDHELRSYFGFR</sequence>
<dbReference type="AlphaFoldDB" id="A0A1F5Y0I8"/>
<dbReference type="Gene3D" id="3.30.70.2650">
    <property type="match status" value="1"/>
</dbReference>
<feature type="domain" description="Transcriptional repressor PaaX-like central Cas2-like" evidence="1">
    <location>
        <begin position="41"/>
        <end position="113"/>
    </location>
</feature>
<evidence type="ECO:0000313" key="2">
    <source>
        <dbReference type="EMBL" id="OGF93685.1"/>
    </source>
</evidence>
<dbReference type="STRING" id="1798364.A3G54_00935"/>
<dbReference type="Pfam" id="PF20803">
    <property type="entry name" value="PaaX_M"/>
    <property type="match status" value="1"/>
</dbReference>
<dbReference type="InterPro" id="IPR048846">
    <property type="entry name" value="PaaX-like_central"/>
</dbReference>
<dbReference type="GO" id="GO:0006351">
    <property type="term" value="P:DNA-templated transcription"/>
    <property type="evidence" value="ECO:0007669"/>
    <property type="project" value="TreeGrafter"/>
</dbReference>
<dbReference type="PANTHER" id="PTHR30319">
    <property type="entry name" value="PHENYLACETIC ACID REGULATOR-RELATED TRANSCRIPTIONAL REPRESSOR"/>
    <property type="match status" value="1"/>
</dbReference>
<comment type="caution">
    <text evidence="2">The sequence shown here is derived from an EMBL/GenBank/DDBJ whole genome shotgun (WGS) entry which is preliminary data.</text>
</comment>
<gene>
    <name evidence="2" type="ORF">A3G54_00935</name>
</gene>
<accession>A0A1F5Y0I8</accession>
<organism evidence="2 3">
    <name type="scientific">Candidatus Giovannonibacteria bacterium RIFCSPLOWO2_12_FULL_44_15</name>
    <dbReference type="NCBI Taxonomy" id="1798364"/>
    <lineage>
        <taxon>Bacteria</taxon>
        <taxon>Candidatus Giovannoniibacteriota</taxon>
    </lineage>
</organism>
<evidence type="ECO:0000259" key="1">
    <source>
        <dbReference type="Pfam" id="PF20803"/>
    </source>
</evidence>
<proteinExistence type="predicted"/>
<name>A0A1F5Y0I8_9BACT</name>
<protein>
    <recommendedName>
        <fullName evidence="1">Transcriptional repressor PaaX-like central Cas2-like domain-containing protein</fullName>
    </recommendedName>
</protein>
<dbReference type="PANTHER" id="PTHR30319:SF1">
    <property type="entry name" value="TRANSCRIPTIONAL REPRESSOR PAAX"/>
    <property type="match status" value="1"/>
</dbReference>
<evidence type="ECO:0000313" key="3">
    <source>
        <dbReference type="Proteomes" id="UP000178894"/>
    </source>
</evidence>